<dbReference type="NCBIfam" id="TIGR03317">
    <property type="entry name" value="ygfZ_signature"/>
    <property type="match status" value="1"/>
</dbReference>
<evidence type="ECO:0000256" key="3">
    <source>
        <dbReference type="ARBA" id="ARBA00023128"/>
    </source>
</evidence>
<dbReference type="PANTHER" id="PTHR22602:SF0">
    <property type="entry name" value="TRANSFERASE CAF17, MITOCHONDRIAL-RELATED"/>
    <property type="match status" value="1"/>
</dbReference>
<dbReference type="Proteomes" id="UP000325313">
    <property type="component" value="Unassembled WGS sequence"/>
</dbReference>
<keyword evidence="3" id="KW-0496">Mitochondrion</keyword>
<gene>
    <name evidence="5" type="primary">CAF17_2</name>
    <name evidence="5" type="ORF">PGTUg99_032885</name>
</gene>
<evidence type="ECO:0000256" key="2">
    <source>
        <dbReference type="ARBA" id="ARBA00022946"/>
    </source>
</evidence>
<dbReference type="InterPro" id="IPR027266">
    <property type="entry name" value="TrmE/GcvT-like"/>
</dbReference>
<proteinExistence type="inferred from homology"/>
<protein>
    <submittedName>
        <fullName evidence="5">Ccr4 associated factor</fullName>
    </submittedName>
</protein>
<evidence type="ECO:0000313" key="5">
    <source>
        <dbReference type="EMBL" id="KAA1138361.1"/>
    </source>
</evidence>
<reference evidence="5 6" key="1">
    <citation type="submission" date="2019-05" db="EMBL/GenBank/DDBJ databases">
        <title>Emergence of the Ug99 lineage of the wheat stem rust pathogen through somatic hybridization.</title>
        <authorList>
            <person name="Li F."/>
            <person name="Upadhyaya N.M."/>
            <person name="Sperschneider J."/>
            <person name="Matny O."/>
            <person name="Nguyen-Phuc H."/>
            <person name="Mago R."/>
            <person name="Raley C."/>
            <person name="Miller M.E."/>
            <person name="Silverstein K.A.T."/>
            <person name="Henningsen E."/>
            <person name="Hirsch C.D."/>
            <person name="Visser B."/>
            <person name="Pretorius Z.A."/>
            <person name="Steffenson B.J."/>
            <person name="Schwessinger B."/>
            <person name="Dodds P.N."/>
            <person name="Figueroa M."/>
        </authorList>
    </citation>
    <scope>NUCLEOTIDE SEQUENCE [LARGE SCALE GENOMIC DNA]</scope>
    <source>
        <strain evidence="5 6">Ug99</strain>
    </source>
</reference>
<accession>A0A5B0SK56</accession>
<dbReference type="EMBL" id="VDEP01000003">
    <property type="protein sequence ID" value="KAA1138361.1"/>
    <property type="molecule type" value="Genomic_DNA"/>
</dbReference>
<comment type="similarity">
    <text evidence="4">Belongs to the GcvT family. CAF17/IBA57 subfamily.</text>
</comment>
<dbReference type="InterPro" id="IPR017703">
    <property type="entry name" value="YgfZ/GCV_T_CS"/>
</dbReference>
<dbReference type="Gene3D" id="3.30.1360.120">
    <property type="entry name" value="Probable tRNA modification gtpase trme, domain 1"/>
    <property type="match status" value="1"/>
</dbReference>
<evidence type="ECO:0000256" key="1">
    <source>
        <dbReference type="ARBA" id="ARBA00004173"/>
    </source>
</evidence>
<dbReference type="FunFam" id="3.30.1360.120:FF:000050">
    <property type="entry name" value="Putative transferase caf17 homolog, mitochondrial"/>
    <property type="match status" value="1"/>
</dbReference>
<sequence length="424" mass="47514">MRPVILTTPRSVSVGLSGHSHSFHSSSRATEWLRTRLVDRGLISLKGEKSKTFLQGLITNNLNRLSSQEAHNTAFYTAFLTPPGRLQFDGFVYPESPENEAQCLLIDHHLPEADRLLAWLRRFVLNSRVKISKDSRELWAVWPNHPLDNIQSLLPNSSLLKQPSNHAWKDHRGDQRLGYRIIGNPESVPELEPLAQLPEAPLSAYALHVLLHASLPPSLSPPYPVTLPFEANLDYHHGVDFRKGCYVGQELTARTYHTGVIRKRMVPVSIEKDGLPALASVPDRLSISDTQMADRLLTERLEGHELRLGSQPPNTSTIPAQKQKTIGKLCGPFISTSPVDHHSSDGPRSLLYGLALLRIDHDAPPGTIHSHQTQFQSISFLDITFDATFKLENGIIPILVTFDDRLELLWTSSFMALNKDCRYA</sequence>
<dbReference type="InterPro" id="IPR045179">
    <property type="entry name" value="YgfZ/GcvT"/>
</dbReference>
<organism evidence="5 6">
    <name type="scientific">Puccinia graminis f. sp. tritici</name>
    <dbReference type="NCBI Taxonomy" id="56615"/>
    <lineage>
        <taxon>Eukaryota</taxon>
        <taxon>Fungi</taxon>
        <taxon>Dikarya</taxon>
        <taxon>Basidiomycota</taxon>
        <taxon>Pucciniomycotina</taxon>
        <taxon>Pucciniomycetes</taxon>
        <taxon>Pucciniales</taxon>
        <taxon>Pucciniaceae</taxon>
        <taxon>Puccinia</taxon>
    </lineage>
</organism>
<dbReference type="GO" id="GO:0005759">
    <property type="term" value="C:mitochondrial matrix"/>
    <property type="evidence" value="ECO:0007669"/>
    <property type="project" value="TreeGrafter"/>
</dbReference>
<name>A0A5B0SK56_PUCGR</name>
<dbReference type="AlphaFoldDB" id="A0A5B0SK56"/>
<comment type="caution">
    <text evidence="5">The sequence shown here is derived from an EMBL/GenBank/DDBJ whole genome shotgun (WGS) entry which is preliminary data.</text>
</comment>
<evidence type="ECO:0000313" key="6">
    <source>
        <dbReference type="Proteomes" id="UP000325313"/>
    </source>
</evidence>
<comment type="subcellular location">
    <subcellularLocation>
        <location evidence="1">Mitochondrion</location>
    </subcellularLocation>
</comment>
<evidence type="ECO:0000256" key="4">
    <source>
        <dbReference type="ARBA" id="ARBA00093447"/>
    </source>
</evidence>
<dbReference type="GO" id="GO:0016226">
    <property type="term" value="P:iron-sulfur cluster assembly"/>
    <property type="evidence" value="ECO:0007669"/>
    <property type="project" value="TreeGrafter"/>
</dbReference>
<keyword evidence="2" id="KW-0809">Transit peptide</keyword>
<dbReference type="PANTHER" id="PTHR22602">
    <property type="entry name" value="TRANSFERASE CAF17, MITOCHONDRIAL-RELATED"/>
    <property type="match status" value="1"/>
</dbReference>
<dbReference type="SUPFAM" id="SSF103025">
    <property type="entry name" value="Folate-binding domain"/>
    <property type="match status" value="1"/>
</dbReference>